<evidence type="ECO:0000313" key="1">
    <source>
        <dbReference type="EMBL" id="PVW16419.1"/>
    </source>
</evidence>
<organism evidence="1 2">
    <name type="scientific">Marixanthomonas spongiae</name>
    <dbReference type="NCBI Taxonomy" id="2174845"/>
    <lineage>
        <taxon>Bacteria</taxon>
        <taxon>Pseudomonadati</taxon>
        <taxon>Bacteroidota</taxon>
        <taxon>Flavobacteriia</taxon>
        <taxon>Flavobacteriales</taxon>
        <taxon>Flavobacteriaceae</taxon>
        <taxon>Marixanthomonas</taxon>
    </lineage>
</organism>
<dbReference type="OrthoDB" id="2355173at2"/>
<dbReference type="EMBL" id="QEHR01000002">
    <property type="protein sequence ID" value="PVW16419.1"/>
    <property type="molecule type" value="Genomic_DNA"/>
</dbReference>
<proteinExistence type="predicted"/>
<gene>
    <name evidence="1" type="ORF">DDV96_03945</name>
</gene>
<dbReference type="InterPro" id="IPR023393">
    <property type="entry name" value="START-like_dom_sf"/>
</dbReference>
<dbReference type="CDD" id="cd07814">
    <property type="entry name" value="SRPBCC_CalC_Aha1-like"/>
    <property type="match status" value="1"/>
</dbReference>
<name>A0A2U0I5P8_9FLAO</name>
<dbReference type="Gene3D" id="3.30.530.20">
    <property type="match status" value="1"/>
</dbReference>
<dbReference type="RefSeq" id="WP_116693438.1">
    <property type="nucleotide sequence ID" value="NZ_QEHR01000002.1"/>
</dbReference>
<reference evidence="1 2" key="1">
    <citation type="submission" date="2018-04" db="EMBL/GenBank/DDBJ databases">
        <title>Marixanthomonas spongiae HN-E44 sp. nov., isolated from a marine sponge.</title>
        <authorList>
            <person name="Luo L."/>
            <person name="Zhuang L."/>
        </authorList>
    </citation>
    <scope>NUCLEOTIDE SEQUENCE [LARGE SCALE GENOMIC DNA]</scope>
    <source>
        <strain evidence="1 2">HN-E44</strain>
    </source>
</reference>
<protein>
    <submittedName>
        <fullName evidence="1">ATPase</fullName>
    </submittedName>
</protein>
<accession>A0A2U0I5P8</accession>
<dbReference type="AlphaFoldDB" id="A0A2U0I5P8"/>
<dbReference type="Proteomes" id="UP000245962">
    <property type="component" value="Unassembled WGS sequence"/>
</dbReference>
<evidence type="ECO:0000313" key="2">
    <source>
        <dbReference type="Proteomes" id="UP000245962"/>
    </source>
</evidence>
<comment type="caution">
    <text evidence="1">The sequence shown here is derived from an EMBL/GenBank/DDBJ whole genome shotgun (WGS) entry which is preliminary data.</text>
</comment>
<keyword evidence="2" id="KW-1185">Reference proteome</keyword>
<dbReference type="SUPFAM" id="SSF55961">
    <property type="entry name" value="Bet v1-like"/>
    <property type="match status" value="1"/>
</dbReference>
<sequence length="147" mass="16764">MKRKEFETTIDASKEKVWLVLWSDETYPKWTAPFSEGSYAETDWKEGSKVLFLGPNGNGMISRIKTRNEPTYMSIEHLGIIIDGKEDTSSDEVKDWAGAMENYTLEEINGKTKLTVHVDIAEAYLDSFEKAFLQALQKVKELSEETS</sequence>